<keyword evidence="2" id="KW-1185">Reference proteome</keyword>
<sequence length="342" mass="39483">MPASIRHLILDYWCLEEQTGNQCMFLSLLQLLPNLQQVQMQFSLTKAMMLNVGSFPSPFSISSVRHLILNEMDFDTIAHLYSLFSCFEQLETIAMSRIIIKDISFPNHLAPSHRCYPSTLDLELNGSIIEHLFSPQSTISLSSLRILKVVAVDADVFTVASLLSLVNSSLESLTLRLECWKYPAGSPIDLRQLRHLRNFSTCLRFYSALEPVDAVERWPSPLGHRFFETIPCSVEDIYIEVAVSPFDTSLLPKYRSDWQELDHILARHPLRFTVRLGIYIDYGLAESEYEEYFDTQWSAYGGMEEYFPNFLRFECMPEMNKLGRVDSRIVKGEITLPPYIFY</sequence>
<evidence type="ECO:0000313" key="2">
    <source>
        <dbReference type="Proteomes" id="UP001175211"/>
    </source>
</evidence>
<evidence type="ECO:0000313" key="1">
    <source>
        <dbReference type="EMBL" id="KAK0469209.1"/>
    </source>
</evidence>
<protein>
    <submittedName>
        <fullName evidence="1">Uncharacterized protein</fullName>
    </submittedName>
</protein>
<name>A0AA39NP15_ARMTA</name>
<organism evidence="1 2">
    <name type="scientific">Armillaria tabescens</name>
    <name type="common">Ringless honey mushroom</name>
    <name type="synonym">Agaricus tabescens</name>
    <dbReference type="NCBI Taxonomy" id="1929756"/>
    <lineage>
        <taxon>Eukaryota</taxon>
        <taxon>Fungi</taxon>
        <taxon>Dikarya</taxon>
        <taxon>Basidiomycota</taxon>
        <taxon>Agaricomycotina</taxon>
        <taxon>Agaricomycetes</taxon>
        <taxon>Agaricomycetidae</taxon>
        <taxon>Agaricales</taxon>
        <taxon>Marasmiineae</taxon>
        <taxon>Physalacriaceae</taxon>
        <taxon>Desarmillaria</taxon>
    </lineage>
</organism>
<dbReference type="GeneID" id="85352583"/>
<dbReference type="Proteomes" id="UP001175211">
    <property type="component" value="Unassembled WGS sequence"/>
</dbReference>
<proteinExistence type="predicted"/>
<dbReference type="AlphaFoldDB" id="A0AA39NP15"/>
<dbReference type="EMBL" id="JAUEPS010000001">
    <property type="protein sequence ID" value="KAK0469209.1"/>
    <property type="molecule type" value="Genomic_DNA"/>
</dbReference>
<reference evidence="1" key="1">
    <citation type="submission" date="2023-06" db="EMBL/GenBank/DDBJ databases">
        <authorList>
            <consortium name="Lawrence Berkeley National Laboratory"/>
            <person name="Ahrendt S."/>
            <person name="Sahu N."/>
            <person name="Indic B."/>
            <person name="Wong-Bajracharya J."/>
            <person name="Merenyi Z."/>
            <person name="Ke H.-M."/>
            <person name="Monk M."/>
            <person name="Kocsube S."/>
            <person name="Drula E."/>
            <person name="Lipzen A."/>
            <person name="Balint B."/>
            <person name="Henrissat B."/>
            <person name="Andreopoulos B."/>
            <person name="Martin F.M."/>
            <person name="Harder C.B."/>
            <person name="Rigling D."/>
            <person name="Ford K.L."/>
            <person name="Foster G.D."/>
            <person name="Pangilinan J."/>
            <person name="Papanicolaou A."/>
            <person name="Barry K."/>
            <person name="LaButti K."/>
            <person name="Viragh M."/>
            <person name="Koriabine M."/>
            <person name="Yan M."/>
            <person name="Riley R."/>
            <person name="Champramary S."/>
            <person name="Plett K.L."/>
            <person name="Tsai I.J."/>
            <person name="Slot J."/>
            <person name="Sipos G."/>
            <person name="Plett J."/>
            <person name="Nagy L.G."/>
            <person name="Grigoriev I.V."/>
        </authorList>
    </citation>
    <scope>NUCLEOTIDE SEQUENCE</scope>
    <source>
        <strain evidence="1">CCBAS 213</strain>
    </source>
</reference>
<accession>A0AA39NP15</accession>
<gene>
    <name evidence="1" type="ORF">EV420DRAFT_14608</name>
</gene>
<dbReference type="RefSeq" id="XP_060339002.1">
    <property type="nucleotide sequence ID" value="XM_060469035.1"/>
</dbReference>
<comment type="caution">
    <text evidence="1">The sequence shown here is derived from an EMBL/GenBank/DDBJ whole genome shotgun (WGS) entry which is preliminary data.</text>
</comment>